<evidence type="ECO:0000256" key="2">
    <source>
        <dbReference type="ARBA" id="ARBA00022898"/>
    </source>
</evidence>
<evidence type="ECO:0000256" key="3">
    <source>
        <dbReference type="PIRSR" id="PIRSR600183-50"/>
    </source>
</evidence>
<dbReference type="GO" id="GO:0008836">
    <property type="term" value="F:diaminopimelate decarboxylase activity"/>
    <property type="evidence" value="ECO:0007669"/>
    <property type="project" value="TreeGrafter"/>
</dbReference>
<feature type="domain" description="Orn/DAP/Arg decarboxylase 2 C-terminal" evidence="5">
    <location>
        <begin position="273"/>
        <end position="365"/>
    </location>
</feature>
<organism evidence="7 8">
    <name type="scientific">Streptomyces violaceusniger</name>
    <dbReference type="NCBI Taxonomy" id="68280"/>
    <lineage>
        <taxon>Bacteria</taxon>
        <taxon>Bacillati</taxon>
        <taxon>Actinomycetota</taxon>
        <taxon>Actinomycetes</taxon>
        <taxon>Kitasatosporales</taxon>
        <taxon>Streptomycetaceae</taxon>
        <taxon>Streptomyces</taxon>
        <taxon>Streptomyces violaceusniger group</taxon>
    </lineage>
</organism>
<keyword evidence="2 3" id="KW-0663">Pyridoxal phosphate</keyword>
<dbReference type="AlphaFoldDB" id="A0A4D4KTG1"/>
<evidence type="ECO:0000256" key="4">
    <source>
        <dbReference type="RuleBase" id="RU003737"/>
    </source>
</evidence>
<dbReference type="InterPro" id="IPR009006">
    <property type="entry name" value="Ala_racemase/Decarboxylase_C"/>
</dbReference>
<dbReference type="InterPro" id="IPR022657">
    <property type="entry name" value="De-COase2_CS"/>
</dbReference>
<comment type="caution">
    <text evidence="7">The sequence shown here is derived from an EMBL/GenBank/DDBJ whole genome shotgun (WGS) entry which is preliminary data.</text>
</comment>
<reference evidence="7 8" key="1">
    <citation type="journal article" date="2020" name="Int. J. Syst. Evol. Microbiol.">
        <title>Reclassification of Streptomyces castelarensis and Streptomyces sporoclivatus as later heterotypic synonyms of Streptomyces antimycoticus.</title>
        <authorList>
            <person name="Komaki H."/>
            <person name="Tamura T."/>
        </authorList>
    </citation>
    <scope>NUCLEOTIDE SEQUENCE [LARGE SCALE GENOMIC DNA]</scope>
    <source>
        <strain evidence="7 8">NBRC 13459</strain>
    </source>
</reference>
<protein>
    <submittedName>
        <fullName evidence="7">Diaminopimelate decarboxylase</fullName>
    </submittedName>
</protein>
<dbReference type="Gene3D" id="2.40.37.10">
    <property type="entry name" value="Lyase, Ornithine Decarboxylase, Chain A, domain 1"/>
    <property type="match status" value="1"/>
</dbReference>
<dbReference type="InterPro" id="IPR029066">
    <property type="entry name" value="PLP-binding_barrel"/>
</dbReference>
<name>A0A4D4KTG1_STRVO</name>
<dbReference type="PANTHER" id="PTHR43727:SF3">
    <property type="entry name" value="GROUP IV DECARBOXYLASE"/>
    <property type="match status" value="1"/>
</dbReference>
<comment type="cofactor">
    <cofactor evidence="1 3">
        <name>pyridoxal 5'-phosphate</name>
        <dbReference type="ChEBI" id="CHEBI:597326"/>
    </cofactor>
</comment>
<dbReference type="Gene3D" id="3.20.20.10">
    <property type="entry name" value="Alanine racemase"/>
    <property type="match status" value="1"/>
</dbReference>
<dbReference type="InterPro" id="IPR022644">
    <property type="entry name" value="De-COase2_N"/>
</dbReference>
<evidence type="ECO:0000259" key="6">
    <source>
        <dbReference type="Pfam" id="PF02784"/>
    </source>
</evidence>
<dbReference type="Pfam" id="PF00278">
    <property type="entry name" value="Orn_DAP_Arg_deC"/>
    <property type="match status" value="1"/>
</dbReference>
<dbReference type="PROSITE" id="PS00879">
    <property type="entry name" value="ODR_DC_2_2"/>
    <property type="match status" value="1"/>
</dbReference>
<dbReference type="InterPro" id="IPR022643">
    <property type="entry name" value="De-COase2_C"/>
</dbReference>
<dbReference type="FunFam" id="3.20.20.10:FF:000008">
    <property type="entry name" value="Ornithine decarboxylase"/>
    <property type="match status" value="1"/>
</dbReference>
<sequence length="438" mass="46379">MRSGLVGSAHVVAGFVDADGIQESVRDLRRAFGDAPVLHTFAAKAASLVPVLRLLARSGMGCEVASPGELAQAVVAGFPPDRIVLDSPAKTRAELAHALALGVSVNADNFAELDRIGELLAAKMSTSVLGLRINPQVGAGAIDAMSTASLSSKFGVPLRDLGARQRILKAFAERPWLTRLHVHVGSQGCSLELIGEGVRAAFELAEEINTVAGRQQVTSLDIGGGLPVNFDDDEIRPTYADYVRQLRAAVPELLSGRYGLVTEFGRSLVAKNGFTAAVVEYTKDTGGRRIALTHAGAHIATRTVFMPEAWPLRIAVYDSDGRPKHAPECVQDVAGPCCFAGDLVARGRTLPELAPGDVVVLLDTGGYYFSTPWSYNSLARPAVHGFTTHGPEIRFATVRREQTLAEILAESGASQADALLFRNADSTAAHARLVQTGA</sequence>
<dbReference type="PRINTS" id="PR01179">
    <property type="entry name" value="ODADCRBXLASE"/>
</dbReference>
<evidence type="ECO:0000256" key="1">
    <source>
        <dbReference type="ARBA" id="ARBA00001933"/>
    </source>
</evidence>
<accession>A0A4D4KTG1</accession>
<dbReference type="SUPFAM" id="SSF50621">
    <property type="entry name" value="Alanine racemase C-terminal domain-like"/>
    <property type="match status" value="1"/>
</dbReference>
<evidence type="ECO:0000313" key="8">
    <source>
        <dbReference type="Proteomes" id="UP000301309"/>
    </source>
</evidence>
<dbReference type="GO" id="GO:0009089">
    <property type="term" value="P:lysine biosynthetic process via diaminopimelate"/>
    <property type="evidence" value="ECO:0007669"/>
    <property type="project" value="TreeGrafter"/>
</dbReference>
<gene>
    <name evidence="7" type="ORF">SVIO_003700</name>
</gene>
<evidence type="ECO:0000259" key="5">
    <source>
        <dbReference type="Pfam" id="PF00278"/>
    </source>
</evidence>
<dbReference type="PANTHER" id="PTHR43727">
    <property type="entry name" value="DIAMINOPIMELATE DECARBOXYLASE"/>
    <property type="match status" value="1"/>
</dbReference>
<feature type="active site" description="Proton donor" evidence="3">
    <location>
        <position position="338"/>
    </location>
</feature>
<proteinExistence type="inferred from homology"/>
<feature type="domain" description="Orn/DAP/Arg decarboxylase 2 N-terminal" evidence="6">
    <location>
        <begin position="21"/>
        <end position="270"/>
    </location>
</feature>
<keyword evidence="8" id="KW-1185">Reference proteome</keyword>
<dbReference type="SUPFAM" id="SSF51419">
    <property type="entry name" value="PLP-binding barrel"/>
    <property type="match status" value="1"/>
</dbReference>
<dbReference type="InterPro" id="IPR000183">
    <property type="entry name" value="Orn/DAP/Arg_de-COase"/>
</dbReference>
<dbReference type="Pfam" id="PF02784">
    <property type="entry name" value="Orn_Arg_deC_N"/>
    <property type="match status" value="1"/>
</dbReference>
<feature type="modified residue" description="N6-(pyridoxal phosphate)lysine" evidence="3">
    <location>
        <position position="44"/>
    </location>
</feature>
<dbReference type="EMBL" id="BJHW01000001">
    <property type="protein sequence ID" value="GDY49747.1"/>
    <property type="molecule type" value="Genomic_DNA"/>
</dbReference>
<comment type="similarity">
    <text evidence="4">Belongs to the Orn/Lys/Arg decarboxylase class-II family.</text>
</comment>
<evidence type="ECO:0000313" key="7">
    <source>
        <dbReference type="EMBL" id="GDY49747.1"/>
    </source>
</evidence>
<dbReference type="Proteomes" id="UP000301309">
    <property type="component" value="Unassembled WGS sequence"/>
</dbReference>